<dbReference type="InterPro" id="IPR035104">
    <property type="entry name" value="Ribosomal_protein_S1-like"/>
</dbReference>
<keyword evidence="4 11" id="KW-0689">Ribosomal protein</keyword>
<feature type="binding site" evidence="8">
    <location>
        <position position="125"/>
    </location>
    <ligand>
        <name>isopentenyl diphosphate</name>
        <dbReference type="ChEBI" id="CHEBI:128769"/>
    </ligand>
</feature>
<comment type="caution">
    <text evidence="11">The sequence shown here is derived from an EMBL/GenBank/DDBJ whole genome shotgun (WGS) entry which is preliminary data.</text>
</comment>
<dbReference type="PANTHER" id="PTHR10724:SF7">
    <property type="entry name" value="SMALL RIBOSOMAL SUBUNIT PROTEIN BS1C"/>
    <property type="match status" value="1"/>
</dbReference>
<keyword evidence="12" id="KW-1185">Reference proteome</keyword>
<dbReference type="GO" id="GO:0016114">
    <property type="term" value="P:terpenoid biosynthetic process"/>
    <property type="evidence" value="ECO:0007669"/>
    <property type="project" value="UniProtKB-UniRule"/>
</dbReference>
<accession>A0A926DCE8</accession>
<feature type="binding site" evidence="8">
    <location>
        <position position="13"/>
    </location>
    <ligand>
        <name>[4Fe-4S] cluster</name>
        <dbReference type="ChEBI" id="CHEBI:49883"/>
    </ligand>
</feature>
<dbReference type="Proteomes" id="UP000620366">
    <property type="component" value="Unassembled WGS sequence"/>
</dbReference>
<organism evidence="11 12">
    <name type="scientific">Feifania hominis</name>
    <dbReference type="NCBI Taxonomy" id="2763660"/>
    <lineage>
        <taxon>Bacteria</taxon>
        <taxon>Bacillati</taxon>
        <taxon>Bacillota</taxon>
        <taxon>Clostridia</taxon>
        <taxon>Eubacteriales</taxon>
        <taxon>Feifaniaceae</taxon>
        <taxon>Feifania</taxon>
    </lineage>
</organism>
<comment type="similarity">
    <text evidence="8">Belongs to the IspH family.</text>
</comment>
<dbReference type="PROSITE" id="PS50126">
    <property type="entry name" value="S1"/>
    <property type="match status" value="4"/>
</dbReference>
<keyword evidence="6 8" id="KW-0411">Iron-sulfur</keyword>
<dbReference type="GO" id="GO:0051539">
    <property type="term" value="F:4 iron, 4 sulfur cluster binding"/>
    <property type="evidence" value="ECO:0007669"/>
    <property type="project" value="UniProtKB-UniRule"/>
</dbReference>
<gene>
    <name evidence="8" type="primary">ispH</name>
    <name evidence="11" type="ORF">H8695_02310</name>
</gene>
<feature type="binding site" evidence="8">
    <location>
        <position position="42"/>
    </location>
    <ligand>
        <name>dimethylallyl diphosphate</name>
        <dbReference type="ChEBI" id="CHEBI:57623"/>
    </ligand>
</feature>
<dbReference type="AlphaFoldDB" id="A0A926DCE8"/>
<keyword evidence="7" id="KW-0687">Ribonucleoprotein</keyword>
<feature type="active site" description="Proton donor" evidence="8">
    <location>
        <position position="127"/>
    </location>
</feature>
<keyword evidence="8" id="KW-0414">Isoprene biosynthesis</keyword>
<keyword evidence="5 8" id="KW-0408">Iron</keyword>
<dbReference type="GO" id="GO:0003735">
    <property type="term" value="F:structural constituent of ribosome"/>
    <property type="evidence" value="ECO:0007669"/>
    <property type="project" value="TreeGrafter"/>
</dbReference>
<feature type="binding site" evidence="8">
    <location>
        <position position="224"/>
    </location>
    <ligand>
        <name>(2E)-4-hydroxy-3-methylbut-2-enyl diphosphate</name>
        <dbReference type="ChEBI" id="CHEBI:128753"/>
    </ligand>
</feature>
<evidence type="ECO:0000259" key="10">
    <source>
        <dbReference type="PROSITE" id="PS50926"/>
    </source>
</evidence>
<feature type="domain" description="TRAM" evidence="10">
    <location>
        <begin position="528"/>
        <end position="592"/>
    </location>
</feature>
<dbReference type="NCBIfam" id="TIGR00216">
    <property type="entry name" value="ispH_lytB"/>
    <property type="match status" value="1"/>
</dbReference>
<comment type="pathway">
    <text evidence="8">Isoprenoid biosynthesis; isopentenyl diphosphate biosynthesis via DXP pathway; isopentenyl diphosphate from 1-deoxy-D-xylulose 5-phosphate: step 6/6.</text>
</comment>
<dbReference type="PANTHER" id="PTHR10724">
    <property type="entry name" value="30S RIBOSOMAL PROTEIN S1"/>
    <property type="match status" value="1"/>
</dbReference>
<evidence type="ECO:0000313" key="11">
    <source>
        <dbReference type="EMBL" id="MBC8535528.1"/>
    </source>
</evidence>
<feature type="binding site" evidence="8">
    <location>
        <position position="75"/>
    </location>
    <ligand>
        <name>(2E)-4-hydroxy-3-methylbut-2-enyl diphosphate</name>
        <dbReference type="ChEBI" id="CHEBI:128753"/>
    </ligand>
</feature>
<dbReference type="GO" id="GO:0046872">
    <property type="term" value="F:metal ion binding"/>
    <property type="evidence" value="ECO:0007669"/>
    <property type="project" value="UniProtKB-KW"/>
</dbReference>
<name>A0A926DCE8_9FIRM</name>
<evidence type="ECO:0000256" key="7">
    <source>
        <dbReference type="ARBA" id="ARBA00023274"/>
    </source>
</evidence>
<comment type="catalytic activity">
    <reaction evidence="8">
        <text>dimethylallyl diphosphate + 2 oxidized [2Fe-2S]-[ferredoxin] + H2O = (2E)-4-hydroxy-3-methylbut-2-enyl diphosphate + 2 reduced [2Fe-2S]-[ferredoxin] + 2 H(+)</text>
        <dbReference type="Rhea" id="RHEA:24825"/>
        <dbReference type="Rhea" id="RHEA-COMP:10000"/>
        <dbReference type="Rhea" id="RHEA-COMP:10001"/>
        <dbReference type="ChEBI" id="CHEBI:15377"/>
        <dbReference type="ChEBI" id="CHEBI:15378"/>
        <dbReference type="ChEBI" id="CHEBI:33737"/>
        <dbReference type="ChEBI" id="CHEBI:33738"/>
        <dbReference type="ChEBI" id="CHEBI:57623"/>
        <dbReference type="ChEBI" id="CHEBI:128753"/>
        <dbReference type="EC" id="1.17.7.4"/>
    </reaction>
</comment>
<protein>
    <recommendedName>
        <fullName evidence="8">4-hydroxy-3-methylbut-2-enyl diphosphate reductase</fullName>
        <shortName evidence="8">HMBPP reductase</shortName>
        <ecNumber evidence="8">1.17.7.4</ecNumber>
    </recommendedName>
</protein>
<dbReference type="CDD" id="cd13944">
    <property type="entry name" value="lytB_ispH"/>
    <property type="match status" value="1"/>
</dbReference>
<evidence type="ECO:0000256" key="6">
    <source>
        <dbReference type="ARBA" id="ARBA00023014"/>
    </source>
</evidence>
<feature type="binding site" evidence="8">
    <location>
        <position position="224"/>
    </location>
    <ligand>
        <name>isopentenyl diphosphate</name>
        <dbReference type="ChEBI" id="CHEBI:128769"/>
    </ligand>
</feature>
<dbReference type="Pfam" id="PF02401">
    <property type="entry name" value="LYTB"/>
    <property type="match status" value="1"/>
</dbReference>
<feature type="binding site" evidence="8">
    <location>
        <position position="225"/>
    </location>
    <ligand>
        <name>isopentenyl diphosphate</name>
        <dbReference type="ChEBI" id="CHEBI:128769"/>
    </ligand>
</feature>
<keyword evidence="8 11" id="KW-0560">Oxidoreductase</keyword>
<dbReference type="RefSeq" id="WP_249299255.1">
    <property type="nucleotide sequence ID" value="NZ_JACRSP010000001.1"/>
</dbReference>
<feature type="binding site" evidence="8">
    <location>
        <position position="225"/>
    </location>
    <ligand>
        <name>(2E)-4-hydroxy-3-methylbut-2-enyl diphosphate</name>
        <dbReference type="ChEBI" id="CHEBI:128753"/>
    </ligand>
</feature>
<keyword evidence="3 8" id="KW-0479">Metal-binding</keyword>
<dbReference type="PRINTS" id="PR00681">
    <property type="entry name" value="RIBOSOMALS1"/>
</dbReference>
<feature type="binding site" evidence="8">
    <location>
        <position position="168"/>
    </location>
    <ligand>
        <name>(2E)-4-hydroxy-3-methylbut-2-enyl diphosphate</name>
        <dbReference type="ChEBI" id="CHEBI:128753"/>
    </ligand>
</feature>
<dbReference type="InterPro" id="IPR002792">
    <property type="entry name" value="TRAM_dom"/>
</dbReference>
<comment type="pathway">
    <text evidence="8">Isoprenoid biosynthesis; dimethylallyl diphosphate biosynthesis; dimethylallyl diphosphate from (2E)-4-hydroxy-3-methylbutenyl diphosphate: step 1/1.</text>
</comment>
<evidence type="ECO:0000313" key="12">
    <source>
        <dbReference type="Proteomes" id="UP000620366"/>
    </source>
</evidence>
<feature type="binding site" evidence="8">
    <location>
        <position position="268"/>
    </location>
    <ligand>
        <name>isopentenyl diphosphate</name>
        <dbReference type="ChEBI" id="CHEBI:128769"/>
    </ligand>
</feature>
<dbReference type="GO" id="GO:0051745">
    <property type="term" value="F:4-hydroxy-3-methylbut-2-enyl diphosphate reductase activity"/>
    <property type="evidence" value="ECO:0007669"/>
    <property type="project" value="UniProtKB-UniRule"/>
</dbReference>
<dbReference type="InterPro" id="IPR003451">
    <property type="entry name" value="LytB/IspH"/>
</dbReference>
<feature type="binding site" evidence="8">
    <location>
        <position position="225"/>
    </location>
    <ligand>
        <name>dimethylallyl diphosphate</name>
        <dbReference type="ChEBI" id="CHEBI:57623"/>
    </ligand>
</feature>
<dbReference type="InterPro" id="IPR003029">
    <property type="entry name" value="S1_domain"/>
</dbReference>
<dbReference type="FunFam" id="2.40.50.140:FF:000051">
    <property type="entry name" value="RNA-binding transcriptional accessory protein"/>
    <property type="match status" value="1"/>
</dbReference>
<evidence type="ECO:0000256" key="2">
    <source>
        <dbReference type="ARBA" id="ARBA00022485"/>
    </source>
</evidence>
<keyword evidence="2 8" id="KW-0004">4Fe-4S</keyword>
<evidence type="ECO:0000256" key="1">
    <source>
        <dbReference type="ARBA" id="ARBA00006767"/>
    </source>
</evidence>
<evidence type="ECO:0000256" key="5">
    <source>
        <dbReference type="ARBA" id="ARBA00023004"/>
    </source>
</evidence>
<dbReference type="HAMAP" id="MF_00191">
    <property type="entry name" value="IspH"/>
    <property type="match status" value="1"/>
</dbReference>
<dbReference type="CDD" id="cd05687">
    <property type="entry name" value="S1_RPS1_repeat_ec1_hs1"/>
    <property type="match status" value="1"/>
</dbReference>
<dbReference type="GO" id="GO:0006412">
    <property type="term" value="P:translation"/>
    <property type="evidence" value="ECO:0007669"/>
    <property type="project" value="TreeGrafter"/>
</dbReference>
<dbReference type="EMBL" id="JACRSP010000001">
    <property type="protein sequence ID" value="MBC8535528.1"/>
    <property type="molecule type" value="Genomic_DNA"/>
</dbReference>
<evidence type="ECO:0000259" key="9">
    <source>
        <dbReference type="PROSITE" id="PS50126"/>
    </source>
</evidence>
<feature type="binding site" evidence="8">
    <location>
        <position position="226"/>
    </location>
    <ligand>
        <name>dimethylallyl diphosphate</name>
        <dbReference type="ChEBI" id="CHEBI:57623"/>
    </ligand>
</feature>
<proteinExistence type="inferred from homology"/>
<evidence type="ECO:0000256" key="4">
    <source>
        <dbReference type="ARBA" id="ARBA00022980"/>
    </source>
</evidence>
<dbReference type="NCBIfam" id="NF005208">
    <property type="entry name" value="PRK06676.1"/>
    <property type="match status" value="1"/>
</dbReference>
<dbReference type="EC" id="1.17.7.4" evidence="8"/>
<feature type="binding site" evidence="8">
    <location>
        <position position="75"/>
    </location>
    <ligand>
        <name>isopentenyl diphosphate</name>
        <dbReference type="ChEBI" id="CHEBI:128769"/>
    </ligand>
</feature>
<dbReference type="SMART" id="SM00316">
    <property type="entry name" value="S1"/>
    <property type="match status" value="4"/>
</dbReference>
<feature type="binding site" evidence="8">
    <location>
        <position position="42"/>
    </location>
    <ligand>
        <name>isopentenyl diphosphate</name>
        <dbReference type="ChEBI" id="CHEBI:128769"/>
    </ligand>
</feature>
<dbReference type="GO" id="GO:0019288">
    <property type="term" value="P:isopentenyl diphosphate biosynthetic process, methylerythritol 4-phosphate pathway"/>
    <property type="evidence" value="ECO:0007669"/>
    <property type="project" value="UniProtKB-UniRule"/>
</dbReference>
<dbReference type="NCBIfam" id="NF000907">
    <property type="entry name" value="PRK00087.1"/>
    <property type="match status" value="1"/>
</dbReference>
<feature type="domain" description="S1 motif" evidence="9">
    <location>
        <begin position="486"/>
        <end position="554"/>
    </location>
</feature>
<feature type="domain" description="S1 motif" evidence="9">
    <location>
        <begin position="571"/>
        <end position="640"/>
    </location>
</feature>
<dbReference type="PROSITE" id="PS50926">
    <property type="entry name" value="TRAM"/>
    <property type="match status" value="1"/>
</dbReference>
<dbReference type="Gene3D" id="3.40.50.11270">
    <property type="match status" value="1"/>
</dbReference>
<evidence type="ECO:0000256" key="3">
    <source>
        <dbReference type="ARBA" id="ARBA00022723"/>
    </source>
</evidence>
<feature type="binding site" evidence="8">
    <location>
        <position position="42"/>
    </location>
    <ligand>
        <name>(2E)-4-hydroxy-3-methylbut-2-enyl diphosphate</name>
        <dbReference type="ChEBI" id="CHEBI:128753"/>
    </ligand>
</feature>
<feature type="binding site" evidence="8">
    <location>
        <position position="224"/>
    </location>
    <ligand>
        <name>dimethylallyl diphosphate</name>
        <dbReference type="ChEBI" id="CHEBI:57623"/>
    </ligand>
</feature>
<feature type="binding site" evidence="8">
    <location>
        <position position="125"/>
    </location>
    <ligand>
        <name>(2E)-4-hydroxy-3-methylbut-2-enyl diphosphate</name>
        <dbReference type="ChEBI" id="CHEBI:128753"/>
    </ligand>
</feature>
<sequence length="665" mass="73395">MRSVRLAESAGFCFGVRRAVDMVYGLLETGERDICTLGPVIHNKSVIRDLEQRGVRVVDTPQQAAPGSVLVIRAHGVPRDVFDECERRGVRTVDTTCPFVQKIHRLVSQASKEGRTVLIVGHADHPEVQGIVGHCGRSFVVKDLEQLQALSADIPGLCTAPALMVAQTTLKGDVWQKCSEYGEKVYTNLIVSDTICNATYLRQADSVRLASECDAMIVLGSSESSNSNRLYELCREVCSHTYFCEQISEIPAQELAPYQMIGITAGASTPAYIIKEAIQTMEETNKEMLQNSNEEISFEQALEESFFTLNTGDRAHGVVCGISPTEVQVDLGTKQAAYIPVSELSDNPSADPHDLVKIGDEIEVFVVRVNDVEGTIMLSKKRIDAIKGWDEIEDAVEKGTIFEGTLTEVIKGGAIVLYNSIRVFVPASQLPGSRESTHEDLVGKTVRFKILEINRRRRRVIGSVRAVTREERKAAYDKFWAEAEVGKVYQGTVKSLTSYGAFVDLGGIDGMVHISELSWSRVKHPSDVLAIGDEVEVYILDLDQEKNRISLGYKKQSDNPWLKFESEFKEGDVIDVKVVKFMPFGAFAEVIPGIDGLIHISQIARQKIDKPASVLEIGQIVKVKIVSIDHENKKVNLSITAAMEPEAPVEETLEVVASTEEPVQE</sequence>
<feature type="binding site" evidence="8">
    <location>
        <position position="125"/>
    </location>
    <ligand>
        <name>dimethylallyl diphosphate</name>
        <dbReference type="ChEBI" id="CHEBI:57623"/>
    </ligand>
</feature>
<feature type="binding site" evidence="8">
    <location>
        <position position="268"/>
    </location>
    <ligand>
        <name>(2E)-4-hydroxy-3-methylbut-2-enyl diphosphate</name>
        <dbReference type="ChEBI" id="CHEBI:128753"/>
    </ligand>
</feature>
<feature type="binding site" evidence="8">
    <location>
        <position position="75"/>
    </location>
    <ligand>
        <name>dimethylallyl diphosphate</name>
        <dbReference type="ChEBI" id="CHEBI:57623"/>
    </ligand>
</feature>
<dbReference type="Gene3D" id="2.40.50.140">
    <property type="entry name" value="Nucleic acid-binding proteins"/>
    <property type="match status" value="4"/>
</dbReference>
<evidence type="ECO:0000256" key="8">
    <source>
        <dbReference type="HAMAP-Rule" id="MF_00191"/>
    </source>
</evidence>
<comment type="cofactor">
    <cofactor evidence="8">
        <name>[4Fe-4S] cluster</name>
        <dbReference type="ChEBI" id="CHEBI:49883"/>
    </cofactor>
    <text evidence="8">Binds 1 [4Fe-4S] cluster per subunit.</text>
</comment>
<dbReference type="InterPro" id="IPR012340">
    <property type="entry name" value="NA-bd_OB-fold"/>
</dbReference>
<dbReference type="Gene3D" id="3.40.1010.20">
    <property type="entry name" value="4-hydroxy-3-methylbut-2-enyl diphosphate reductase, catalytic domain"/>
    <property type="match status" value="2"/>
</dbReference>
<reference evidence="11" key="1">
    <citation type="submission" date="2020-08" db="EMBL/GenBank/DDBJ databases">
        <title>Genome public.</title>
        <authorList>
            <person name="Liu C."/>
            <person name="Sun Q."/>
        </authorList>
    </citation>
    <scope>NUCLEOTIDE SEQUENCE</scope>
    <source>
        <strain evidence="11">BX7</strain>
    </source>
</reference>
<feature type="binding site" evidence="8">
    <location>
        <position position="97"/>
    </location>
    <ligand>
        <name>[4Fe-4S] cluster</name>
        <dbReference type="ChEBI" id="CHEBI:49883"/>
    </ligand>
</feature>
<dbReference type="GO" id="GO:0003729">
    <property type="term" value="F:mRNA binding"/>
    <property type="evidence" value="ECO:0007669"/>
    <property type="project" value="TreeGrafter"/>
</dbReference>
<feature type="binding site" evidence="8">
    <location>
        <position position="226"/>
    </location>
    <ligand>
        <name>isopentenyl diphosphate</name>
        <dbReference type="ChEBI" id="CHEBI:128769"/>
    </ligand>
</feature>
<dbReference type="GO" id="GO:0022627">
    <property type="term" value="C:cytosolic small ribosomal subunit"/>
    <property type="evidence" value="ECO:0007669"/>
    <property type="project" value="TreeGrafter"/>
</dbReference>
<feature type="binding site" evidence="8">
    <location>
        <position position="268"/>
    </location>
    <ligand>
        <name>dimethylallyl diphosphate</name>
        <dbReference type="ChEBI" id="CHEBI:57623"/>
    </ligand>
</feature>
<dbReference type="SUPFAM" id="SSF50249">
    <property type="entry name" value="Nucleic acid-binding proteins"/>
    <property type="match status" value="4"/>
</dbReference>
<comment type="similarity">
    <text evidence="1">Belongs to the bacterial ribosomal protein bS1 family.</text>
</comment>
<feature type="domain" description="S1 motif" evidence="9">
    <location>
        <begin position="399"/>
        <end position="465"/>
    </location>
</feature>
<comment type="catalytic activity">
    <reaction evidence="8">
        <text>isopentenyl diphosphate + 2 oxidized [2Fe-2S]-[ferredoxin] + H2O = (2E)-4-hydroxy-3-methylbut-2-enyl diphosphate + 2 reduced [2Fe-2S]-[ferredoxin] + 2 H(+)</text>
        <dbReference type="Rhea" id="RHEA:24488"/>
        <dbReference type="Rhea" id="RHEA-COMP:10000"/>
        <dbReference type="Rhea" id="RHEA-COMP:10001"/>
        <dbReference type="ChEBI" id="CHEBI:15377"/>
        <dbReference type="ChEBI" id="CHEBI:15378"/>
        <dbReference type="ChEBI" id="CHEBI:33737"/>
        <dbReference type="ChEBI" id="CHEBI:33738"/>
        <dbReference type="ChEBI" id="CHEBI:128753"/>
        <dbReference type="ChEBI" id="CHEBI:128769"/>
        <dbReference type="EC" id="1.17.7.4"/>
    </reaction>
</comment>
<dbReference type="GO" id="GO:0050992">
    <property type="term" value="P:dimethylallyl diphosphate biosynthetic process"/>
    <property type="evidence" value="ECO:0007669"/>
    <property type="project" value="UniProtKB-UniRule"/>
</dbReference>
<dbReference type="CDD" id="cd05688">
    <property type="entry name" value="S1_RPS1_repeat_ec3"/>
    <property type="match status" value="1"/>
</dbReference>
<comment type="function">
    <text evidence="8">Catalyzes the conversion of 1-hydroxy-2-methyl-2-(E)-butenyl 4-diphosphate (HMBPP) into a mixture of isopentenyl diphosphate (IPP) and dimethylallyl diphosphate (DMAPP). Acts in the terminal step of the DOXP/MEP pathway for isoprenoid precursor biosynthesis.</text>
</comment>
<dbReference type="InterPro" id="IPR050437">
    <property type="entry name" value="Ribos_protein_bS1-like"/>
</dbReference>
<feature type="binding site" evidence="8">
    <location>
        <position position="226"/>
    </location>
    <ligand>
        <name>(2E)-4-hydroxy-3-methylbut-2-enyl diphosphate</name>
        <dbReference type="ChEBI" id="CHEBI:128753"/>
    </ligand>
</feature>
<feature type="binding site" evidence="8">
    <location>
        <position position="196"/>
    </location>
    <ligand>
        <name>[4Fe-4S] cluster</name>
        <dbReference type="ChEBI" id="CHEBI:49883"/>
    </ligand>
</feature>
<dbReference type="Pfam" id="PF00575">
    <property type="entry name" value="S1"/>
    <property type="match status" value="4"/>
</dbReference>
<dbReference type="CDD" id="cd04465">
    <property type="entry name" value="S1_RPS1_repeat_ec2_hs2"/>
    <property type="match status" value="1"/>
</dbReference>
<feature type="domain" description="S1 motif" evidence="9">
    <location>
        <begin position="312"/>
        <end position="381"/>
    </location>
</feature>